<accession>A0AAF3ETB9</accession>
<organism evidence="5 6">
    <name type="scientific">Mesorhabditis belari</name>
    <dbReference type="NCBI Taxonomy" id="2138241"/>
    <lineage>
        <taxon>Eukaryota</taxon>
        <taxon>Metazoa</taxon>
        <taxon>Ecdysozoa</taxon>
        <taxon>Nematoda</taxon>
        <taxon>Chromadorea</taxon>
        <taxon>Rhabditida</taxon>
        <taxon>Rhabditina</taxon>
        <taxon>Rhabditomorpha</taxon>
        <taxon>Rhabditoidea</taxon>
        <taxon>Rhabditidae</taxon>
        <taxon>Mesorhabditinae</taxon>
        <taxon>Mesorhabditis</taxon>
    </lineage>
</organism>
<dbReference type="AlphaFoldDB" id="A0AAF3ETB9"/>
<dbReference type="InterPro" id="IPR030386">
    <property type="entry name" value="G_GB1_RHD3_dom"/>
</dbReference>
<dbReference type="GO" id="GO:0003924">
    <property type="term" value="F:GTPase activity"/>
    <property type="evidence" value="ECO:0007669"/>
    <property type="project" value="InterPro"/>
</dbReference>
<dbReference type="InterPro" id="IPR015894">
    <property type="entry name" value="Guanylate-bd_N"/>
</dbReference>
<evidence type="ECO:0000313" key="5">
    <source>
        <dbReference type="Proteomes" id="UP000887575"/>
    </source>
</evidence>
<keyword evidence="5" id="KW-1185">Reference proteome</keyword>
<protein>
    <recommendedName>
        <fullName evidence="4">GB1/RHD3-type G domain-containing protein</fullName>
    </recommendedName>
</protein>
<dbReference type="Proteomes" id="UP000887575">
    <property type="component" value="Unassembled WGS sequence"/>
</dbReference>
<evidence type="ECO:0000256" key="1">
    <source>
        <dbReference type="ARBA" id="ARBA00022741"/>
    </source>
</evidence>
<comment type="similarity">
    <text evidence="3">Belongs to the TRAFAC class dynamin-like GTPase superfamily. GB1/RHD3 GTPase family.</text>
</comment>
<keyword evidence="1" id="KW-0547">Nucleotide-binding</keyword>
<dbReference type="PROSITE" id="PS51715">
    <property type="entry name" value="G_GB1_RHD3"/>
    <property type="match status" value="1"/>
</dbReference>
<sequence>MIQEDKKYWSLVTFENGKIQFNEEVARATFASSKYAPFKIHLVSVIGPTGTGKSFLIAFLAEGSDHDLINGRFQSGYDRVTEGIKIFHSPMIFMDEKEVEHAVFFLDTQGTFDLQSDPEISEWITTLNLLISDIQIVNLKGNITGEDLRTIHRATEIAAAMGNQQMARNLLFMIRDAAQPNVDGAEFLNRIWSQRSNSKELEEIVNSLQRRYPQGKARCILTQMPSNELVKASGFAIMRESDMEILRRFNDVKGFIKQTVAFNDRAFQSQADHVLYWKNAIDFLMNYAPKITTTTQKDYQKRSQDLTEERRVKMEEERVQEIVEMGRKRIQDLESIEEALKFHQSGLIRETARDLIRRQNQVLREKLQKETSESTNKDGFLREMEDQLGLLQVEVANVITILSVTSEEIKPVLDDARNEFMKTVENALKFGEKIHQYKMEKLRKQKEAEELKAKEDLAAESPVVQGTKNSILDGFKRNLEELSQCYKQSGLVERKEIFMQAICFKGRNYLQEMEHEIRSLIAENYERTTQSVFKPTKEELFKSMPEPALTSCSPNVQGLKEHMKICNELMRGYDKNIDEAQDYFQDQAFRFELSCLEQNGSFFLVVGLIEDFNRMAELIFMEKFDKPLFQAFVLSTSEKKKISDLKKPLTTKGIRPCVEYPKVQRHFLATLDKMYKEYYGNRTFKWLKATVATIRSSFENILYSRDFREALESTLDSLILEFWLKALLIEYPKKDSVFLLELYSYLVDSIHDVPKKTSYKNQLKKRIEGGK</sequence>
<dbReference type="GO" id="GO:0005525">
    <property type="term" value="F:GTP binding"/>
    <property type="evidence" value="ECO:0007669"/>
    <property type="project" value="UniProtKB-KW"/>
</dbReference>
<evidence type="ECO:0000313" key="6">
    <source>
        <dbReference type="WBParaSite" id="MBELARI_LOCUS1741"/>
    </source>
</evidence>
<evidence type="ECO:0000259" key="4">
    <source>
        <dbReference type="PROSITE" id="PS51715"/>
    </source>
</evidence>
<feature type="domain" description="GB1/RHD3-type G" evidence="4">
    <location>
        <begin position="37"/>
        <end position="148"/>
    </location>
</feature>
<evidence type="ECO:0000256" key="3">
    <source>
        <dbReference type="PROSITE-ProRule" id="PRU01052"/>
    </source>
</evidence>
<keyword evidence="2" id="KW-0342">GTP-binding</keyword>
<dbReference type="InterPro" id="IPR027417">
    <property type="entry name" value="P-loop_NTPase"/>
</dbReference>
<dbReference type="Pfam" id="PF02263">
    <property type="entry name" value="GBP"/>
    <property type="match status" value="1"/>
</dbReference>
<name>A0AAF3ETB9_9BILA</name>
<evidence type="ECO:0000256" key="2">
    <source>
        <dbReference type="ARBA" id="ARBA00023134"/>
    </source>
</evidence>
<reference evidence="6" key="1">
    <citation type="submission" date="2024-02" db="UniProtKB">
        <authorList>
            <consortium name="WormBaseParasite"/>
        </authorList>
    </citation>
    <scope>IDENTIFICATION</scope>
</reference>
<proteinExistence type="inferred from homology"/>
<dbReference type="Gene3D" id="3.40.50.300">
    <property type="entry name" value="P-loop containing nucleotide triphosphate hydrolases"/>
    <property type="match status" value="1"/>
</dbReference>
<dbReference type="WBParaSite" id="MBELARI_LOCUS1741">
    <property type="protein sequence ID" value="MBELARI_LOCUS1741"/>
    <property type="gene ID" value="MBELARI_LOCUS1741"/>
</dbReference>
<dbReference type="SUPFAM" id="SSF52540">
    <property type="entry name" value="P-loop containing nucleoside triphosphate hydrolases"/>
    <property type="match status" value="1"/>
</dbReference>
<dbReference type="PANTHER" id="PTHR10751">
    <property type="entry name" value="GUANYLATE BINDING PROTEIN"/>
    <property type="match status" value="1"/>
</dbReference>